<feature type="signal peptide" evidence="3">
    <location>
        <begin position="1"/>
        <end position="27"/>
    </location>
</feature>
<evidence type="ECO:0000313" key="5">
    <source>
        <dbReference type="EMBL" id="MDY0745064.1"/>
    </source>
</evidence>
<evidence type="ECO:0000256" key="3">
    <source>
        <dbReference type="SAM" id="SignalP"/>
    </source>
</evidence>
<dbReference type="RefSeq" id="WP_320422966.1">
    <property type="nucleotide sequence ID" value="NZ_JAXCLA010000003.1"/>
</dbReference>
<dbReference type="EMBL" id="JAXCLA010000003">
    <property type="protein sequence ID" value="MDY0745064.1"/>
    <property type="molecule type" value="Genomic_DNA"/>
</dbReference>
<dbReference type="PANTHER" id="PTHR42776">
    <property type="entry name" value="SERINE PEPTIDASE S9 FAMILY MEMBER"/>
    <property type="match status" value="1"/>
</dbReference>
<gene>
    <name evidence="5" type="ORF">SNE35_11120</name>
</gene>
<proteinExistence type="predicted"/>
<accession>A0ABU5DIL8</accession>
<dbReference type="Pfam" id="PF00326">
    <property type="entry name" value="Peptidase_S9"/>
    <property type="match status" value="1"/>
</dbReference>
<dbReference type="Gene3D" id="3.40.50.1820">
    <property type="entry name" value="alpha/beta hydrolase"/>
    <property type="match status" value="1"/>
</dbReference>
<evidence type="ECO:0000313" key="6">
    <source>
        <dbReference type="Proteomes" id="UP001285263"/>
    </source>
</evidence>
<feature type="chain" id="PRO_5047495126" evidence="3">
    <location>
        <begin position="28"/>
        <end position="819"/>
    </location>
</feature>
<comment type="caution">
    <text evidence="5">The sequence shown here is derived from an EMBL/GenBank/DDBJ whole genome shotgun (WGS) entry which is preliminary data.</text>
</comment>
<feature type="domain" description="Peptidase S9 prolyl oligopeptidase catalytic" evidence="4">
    <location>
        <begin position="656"/>
        <end position="808"/>
    </location>
</feature>
<feature type="region of interest" description="Disordered" evidence="2">
    <location>
        <begin position="193"/>
        <end position="213"/>
    </location>
</feature>
<evidence type="ECO:0000256" key="1">
    <source>
        <dbReference type="ARBA" id="ARBA00022801"/>
    </source>
</evidence>
<sequence length="819" mass="90803">MTQTTIRRLPHLLLALMLAMPLAPAQAQAPLAYQQPSPAVRELLDAPALPRWSISPDRQTLATIERRRFATIEELARPTLHLAGLRFETGCACALPAAPILKLRLRNLLNPDAPERNVELPAAPGSLFHDFSWSPDGQHFLLQRRLDQASELWIGDSATGRMRPAAFVKLDTVLLQTEPAWLNAREVIVTTVPDRRGTPPTAPRGPIGPAVQESLGKVSPERTFADLLKSPHDEALFEYHARSTLTVVDVNTGLAHDLGAPALFTSVSVVGDGSGGPNSQFLLTERLARPFSYALPWDEFPRIVELRSRDGKLVREIARVPLRQNMAVDAVITGPRAVQGSPFGDAALYWVEALDGGNPARPIAYRDRVMKLDPPYTSEAQEVQRMPHRFSKLLFLDDGQNALLTEIDRSRAWTRTYLLPLAGTQSRPLFDHSLREKYRFPGTPLMRNLPGNGRSVVISGHGELLLAGPGATPRGERPFLDRFSLKDLSVTRVFQSAENQYELPLLPLEGGRLITQRESPTEPPNLVLRDGTGSSLLTRAKDPTPQLRKIRRELVSFKRGDGVDMSFWLWLPPDLKDGERRPALIWAYPVEFADDATAGQVSGSPNRFNVFVGLSPLNLLMDGFIVLSDATMPIVGDPKTVNDSFIEQVTANARAIIEKADDLGMVDTRRLAVGGHSYGAFMTANLLAHTDLFKAGIARSGAYNRTLTPFGFQAERRNLWEARDVYLRLSPFLYAPQIKEPLLLIHGEQDNNSGTWPVQSERMFQALAGTGGTTRYISLPYEGHGYTARESVGHVQWEMSQWLRTYLGDPRVPLPRPAD</sequence>
<organism evidence="5 6">
    <name type="scientific">Roseateles agri</name>
    <dbReference type="NCBI Taxonomy" id="3098619"/>
    <lineage>
        <taxon>Bacteria</taxon>
        <taxon>Pseudomonadati</taxon>
        <taxon>Pseudomonadota</taxon>
        <taxon>Betaproteobacteria</taxon>
        <taxon>Burkholderiales</taxon>
        <taxon>Sphaerotilaceae</taxon>
        <taxon>Roseateles</taxon>
    </lineage>
</organism>
<name>A0ABU5DIL8_9BURK</name>
<dbReference type="SUPFAM" id="SSF53474">
    <property type="entry name" value="alpha/beta-Hydrolases"/>
    <property type="match status" value="1"/>
</dbReference>
<dbReference type="InterPro" id="IPR001375">
    <property type="entry name" value="Peptidase_S9_cat"/>
</dbReference>
<feature type="region of interest" description="Disordered" evidence="2">
    <location>
        <begin position="517"/>
        <end position="540"/>
    </location>
</feature>
<evidence type="ECO:0000259" key="4">
    <source>
        <dbReference type="Pfam" id="PF00326"/>
    </source>
</evidence>
<evidence type="ECO:0000256" key="2">
    <source>
        <dbReference type="SAM" id="MobiDB-lite"/>
    </source>
</evidence>
<reference evidence="5 6" key="1">
    <citation type="submission" date="2023-11" db="EMBL/GenBank/DDBJ databases">
        <title>Paucibacter sp. nov., isolated from fresh soil in Korea.</title>
        <authorList>
            <person name="Le N.T.T."/>
        </authorList>
    </citation>
    <scope>NUCLEOTIDE SEQUENCE [LARGE SCALE GENOMIC DNA]</scope>
    <source>
        <strain evidence="5 6">R3-3</strain>
    </source>
</reference>
<dbReference type="Proteomes" id="UP001285263">
    <property type="component" value="Unassembled WGS sequence"/>
</dbReference>
<keyword evidence="1" id="KW-0378">Hydrolase</keyword>
<dbReference type="InterPro" id="IPR029058">
    <property type="entry name" value="AB_hydrolase_fold"/>
</dbReference>
<keyword evidence="3" id="KW-0732">Signal</keyword>
<protein>
    <submittedName>
        <fullName evidence="5">Prolyl oligopeptidase family serine peptidase</fullName>
    </submittedName>
</protein>
<dbReference type="SUPFAM" id="SSF82171">
    <property type="entry name" value="DPP6 N-terminal domain-like"/>
    <property type="match status" value="1"/>
</dbReference>
<dbReference type="PANTHER" id="PTHR42776:SF28">
    <property type="entry name" value="GLUTAMYL ENDOPEPTIDASE, CHLOROPLASTIC-RELATED"/>
    <property type="match status" value="1"/>
</dbReference>
<keyword evidence="6" id="KW-1185">Reference proteome</keyword>